<dbReference type="AlphaFoldDB" id="A0A6I1IDA3"/>
<sequence>MPLLMRWGRREILRSLASLGGTGYKVARTPEYAWKWRLAAAFFFAFHAAAHFGGSAIALALNFL</sequence>
<reference evidence="2 3" key="1">
    <citation type="submission" date="2019-10" db="EMBL/GenBank/DDBJ databases">
        <title>Three novel species isolated from a subtropical stream in China.</title>
        <authorList>
            <person name="Lu H."/>
        </authorList>
    </citation>
    <scope>NUCLEOTIDE SEQUENCE [LARGE SCALE GENOMIC DNA]</scope>
    <source>
        <strain evidence="2 3">FT13W</strain>
    </source>
</reference>
<feature type="transmembrane region" description="Helical" evidence="1">
    <location>
        <begin position="38"/>
        <end position="61"/>
    </location>
</feature>
<keyword evidence="1" id="KW-0472">Membrane</keyword>
<keyword evidence="3" id="KW-1185">Reference proteome</keyword>
<dbReference type="EMBL" id="WFLI01000008">
    <property type="protein sequence ID" value="KAB8065238.1"/>
    <property type="molecule type" value="Genomic_DNA"/>
</dbReference>
<dbReference type="Proteomes" id="UP000468717">
    <property type="component" value="Unassembled WGS sequence"/>
</dbReference>
<evidence type="ECO:0000313" key="2">
    <source>
        <dbReference type="EMBL" id="KAB8065238.1"/>
    </source>
</evidence>
<organism evidence="2 3">
    <name type="scientific">Janthinobacterium violaceinigrum</name>
    <dbReference type="NCBI Taxonomy" id="2654252"/>
    <lineage>
        <taxon>Bacteria</taxon>
        <taxon>Pseudomonadati</taxon>
        <taxon>Pseudomonadota</taxon>
        <taxon>Betaproteobacteria</taxon>
        <taxon>Burkholderiales</taxon>
        <taxon>Oxalobacteraceae</taxon>
        <taxon>Janthinobacterium</taxon>
    </lineage>
</organism>
<keyword evidence="1" id="KW-1133">Transmembrane helix</keyword>
<name>A0A6I1IDA3_9BURK</name>
<keyword evidence="1" id="KW-0812">Transmembrane</keyword>
<gene>
    <name evidence="2" type="ORF">GCN75_09545</name>
</gene>
<comment type="caution">
    <text evidence="2">The sequence shown here is derived from an EMBL/GenBank/DDBJ whole genome shotgun (WGS) entry which is preliminary data.</text>
</comment>
<dbReference type="RefSeq" id="WP_152282312.1">
    <property type="nucleotide sequence ID" value="NZ_WFLI01000008.1"/>
</dbReference>
<accession>A0A6I1IDA3</accession>
<evidence type="ECO:0000256" key="1">
    <source>
        <dbReference type="SAM" id="Phobius"/>
    </source>
</evidence>
<evidence type="ECO:0000313" key="3">
    <source>
        <dbReference type="Proteomes" id="UP000468717"/>
    </source>
</evidence>
<protein>
    <submittedName>
        <fullName evidence="2">Uncharacterized protein</fullName>
    </submittedName>
</protein>
<proteinExistence type="predicted"/>